<keyword evidence="1" id="KW-0472">Membrane</keyword>
<feature type="transmembrane region" description="Helical" evidence="1">
    <location>
        <begin position="483"/>
        <end position="502"/>
    </location>
</feature>
<feature type="transmembrane region" description="Helical" evidence="1">
    <location>
        <begin position="375"/>
        <end position="399"/>
    </location>
</feature>
<organism evidence="2 3">
    <name type="scientific">Steinernema hermaphroditum</name>
    <dbReference type="NCBI Taxonomy" id="289476"/>
    <lineage>
        <taxon>Eukaryota</taxon>
        <taxon>Metazoa</taxon>
        <taxon>Ecdysozoa</taxon>
        <taxon>Nematoda</taxon>
        <taxon>Chromadorea</taxon>
        <taxon>Rhabditida</taxon>
        <taxon>Tylenchina</taxon>
        <taxon>Panagrolaimomorpha</taxon>
        <taxon>Strongyloidoidea</taxon>
        <taxon>Steinernematidae</taxon>
        <taxon>Steinernema</taxon>
    </lineage>
</organism>
<feature type="transmembrane region" description="Helical" evidence="1">
    <location>
        <begin position="179"/>
        <end position="203"/>
    </location>
</feature>
<feature type="transmembrane region" description="Helical" evidence="1">
    <location>
        <begin position="249"/>
        <end position="276"/>
    </location>
</feature>
<accession>A0AA39IMC4</accession>
<feature type="transmembrane region" description="Helical" evidence="1">
    <location>
        <begin position="461"/>
        <end position="476"/>
    </location>
</feature>
<comment type="caution">
    <text evidence="2">The sequence shown here is derived from an EMBL/GenBank/DDBJ whole genome shotgun (WGS) entry which is preliminary data.</text>
</comment>
<keyword evidence="1" id="KW-0812">Transmembrane</keyword>
<feature type="transmembrane region" description="Helical" evidence="1">
    <location>
        <begin position="311"/>
        <end position="332"/>
    </location>
</feature>
<proteinExistence type="predicted"/>
<feature type="transmembrane region" description="Helical" evidence="1">
    <location>
        <begin position="20"/>
        <end position="42"/>
    </location>
</feature>
<dbReference type="EMBL" id="JAUCMV010000001">
    <property type="protein sequence ID" value="KAK0426968.1"/>
    <property type="molecule type" value="Genomic_DNA"/>
</dbReference>
<evidence type="ECO:0000313" key="2">
    <source>
        <dbReference type="EMBL" id="KAK0426968.1"/>
    </source>
</evidence>
<feature type="transmembrane region" description="Helical" evidence="1">
    <location>
        <begin position="223"/>
        <end position="243"/>
    </location>
</feature>
<keyword evidence="3" id="KW-1185">Reference proteome</keyword>
<reference evidence="2" key="1">
    <citation type="submission" date="2023-06" db="EMBL/GenBank/DDBJ databases">
        <title>Genomic analysis of the entomopathogenic nematode Steinernema hermaphroditum.</title>
        <authorList>
            <person name="Schwarz E.M."/>
            <person name="Heppert J.K."/>
            <person name="Baniya A."/>
            <person name="Schwartz H.T."/>
            <person name="Tan C.-H."/>
            <person name="Antoshechkin I."/>
            <person name="Sternberg P.W."/>
            <person name="Goodrich-Blair H."/>
            <person name="Dillman A.R."/>
        </authorList>
    </citation>
    <scope>NUCLEOTIDE SEQUENCE</scope>
    <source>
        <strain evidence="2">PS9179</strain>
        <tissue evidence="2">Whole animal</tissue>
    </source>
</reference>
<dbReference type="Proteomes" id="UP001175271">
    <property type="component" value="Unassembled WGS sequence"/>
</dbReference>
<feature type="transmembrane region" description="Helical" evidence="1">
    <location>
        <begin position="99"/>
        <end position="119"/>
    </location>
</feature>
<keyword evidence="1" id="KW-1133">Transmembrane helix</keyword>
<dbReference type="AlphaFoldDB" id="A0AA39IMC4"/>
<evidence type="ECO:0000313" key="3">
    <source>
        <dbReference type="Proteomes" id="UP001175271"/>
    </source>
</evidence>
<feature type="transmembrane region" description="Helical" evidence="1">
    <location>
        <begin position="508"/>
        <end position="528"/>
    </location>
</feature>
<evidence type="ECO:0000256" key="1">
    <source>
        <dbReference type="SAM" id="Phobius"/>
    </source>
</evidence>
<sequence>MTLHDASFWTPFPRSTTVAISLTILIGFLFFFLSYLTVIKILMGKAPFKNSLFYWILGNIGIIDVAFIQATSMACMMSLTKEKSFPLMYEVVSAVHAVYGWVLHLFCFMAALKMVLATFRLEFRYSNGIIKFLTLFIWKALMINLHINHAAGIDMIYIFDVINFSVSLPTEKAKHVFRLFVRINSGILMATFLLYGLLVTYFLLQKYGVLRSKQPTDAETMMLCQGIVTYLPGASYFLINFVIDAKVPTASLALSLVMSLLPKAIPLFNLVGLLVVNSTILTEKSPGKVWEEVHCEEHRKRTQYKSDDESVWSHLFIAIHIFVPLVATSYFFPTWTNMGACLKPSYQNLSSDPEVQKNVALLAAVLSRVNFATKVIFVVDRVICLGPLYLWMHFFLNCAYKWLNLKKKKETHVSAAVKMVLLSPFLCLSVTFCYWFAAFLGQSVIENGPIPTYFGNYRDDIFFQLLIGFSVLRIFFTMMPRAIISLCKIASFSLASVVYYAFFGDVRFAPILPETLFLLSWLVTLDMWDPPKQYLKMVTNVLRISTGGLLLVAILHLMKFAHGYDSVLDVHSNNADPALIFKCSAVIWMAAKVWNFFHTLKYHLRYEYGQLVEELLNYVDRPKRHGKLCRLQNSIKNLVKRCGDYDIHRWVVCRLLSDEK</sequence>
<feature type="transmembrane region" description="Helical" evidence="1">
    <location>
        <begin position="420"/>
        <end position="441"/>
    </location>
</feature>
<feature type="transmembrane region" description="Helical" evidence="1">
    <location>
        <begin position="54"/>
        <end position="79"/>
    </location>
</feature>
<protein>
    <submittedName>
        <fullName evidence="2">Uncharacterized protein</fullName>
    </submittedName>
</protein>
<feature type="transmembrane region" description="Helical" evidence="1">
    <location>
        <begin position="540"/>
        <end position="558"/>
    </location>
</feature>
<name>A0AA39IMC4_9BILA</name>
<feature type="transmembrane region" description="Helical" evidence="1">
    <location>
        <begin position="578"/>
        <end position="597"/>
    </location>
</feature>
<gene>
    <name evidence="2" type="ORF">QR680_009994</name>
</gene>